<feature type="domain" description="WYL" evidence="2">
    <location>
        <begin position="140"/>
        <end position="203"/>
    </location>
</feature>
<dbReference type="KEGG" id="lyk:FLP23_02230"/>
<sequence length="232" mass="25144">MKRAERLHALSESLRRSGRRGRSAAQLASEFGVSTRTIKRDLTALENAGLPLWARPGPGGGFGLAPGSTLPPLTLSPAEAMALLAAVAAAPDAPYADLAAKGVAKIVDILDPLTRERAELLARRVWVDHPATASRAVRSAMEQAMTDQRVLRIRYLSKDGVASRRDIEPMLFASRHGNWYLIAWCRLRSAVRWFALDRIQAASVTREACAGHDIREIGAPPETAASVITPRP</sequence>
<dbReference type="Pfam" id="PF13280">
    <property type="entry name" value="WYL"/>
    <property type="match status" value="1"/>
</dbReference>
<evidence type="ECO:0000259" key="2">
    <source>
        <dbReference type="Pfam" id="PF13280"/>
    </source>
</evidence>
<dbReference type="OrthoDB" id="3171994at2"/>
<dbReference type="PANTHER" id="PTHR34580:SF1">
    <property type="entry name" value="PROTEIN PAFC"/>
    <property type="match status" value="1"/>
</dbReference>
<dbReference type="InterPro" id="IPR036390">
    <property type="entry name" value="WH_DNA-bd_sf"/>
</dbReference>
<protein>
    <submittedName>
        <fullName evidence="3">WYL domain-containing protein</fullName>
    </submittedName>
</protein>
<dbReference type="Pfam" id="PF08279">
    <property type="entry name" value="HTH_11"/>
    <property type="match status" value="1"/>
</dbReference>
<evidence type="ECO:0000313" key="4">
    <source>
        <dbReference type="Proteomes" id="UP000322159"/>
    </source>
</evidence>
<evidence type="ECO:0000313" key="3">
    <source>
        <dbReference type="EMBL" id="QEO08938.1"/>
    </source>
</evidence>
<gene>
    <name evidence="3" type="ORF">FLP23_02230</name>
</gene>
<dbReference type="RefSeq" id="WP_149324369.1">
    <property type="nucleotide sequence ID" value="NZ_CP043504.1"/>
</dbReference>
<dbReference type="InterPro" id="IPR036388">
    <property type="entry name" value="WH-like_DNA-bd_sf"/>
</dbReference>
<accession>A0A5C1Y695</accession>
<evidence type="ECO:0000259" key="1">
    <source>
        <dbReference type="Pfam" id="PF08279"/>
    </source>
</evidence>
<name>A0A5C1Y695_9MICO</name>
<dbReference type="InterPro" id="IPR013196">
    <property type="entry name" value="HTH_11"/>
</dbReference>
<feature type="domain" description="Helix-turn-helix type 11" evidence="1">
    <location>
        <begin position="14"/>
        <end position="59"/>
    </location>
</feature>
<dbReference type="PROSITE" id="PS52050">
    <property type="entry name" value="WYL"/>
    <property type="match status" value="1"/>
</dbReference>
<keyword evidence="4" id="KW-1185">Reference proteome</keyword>
<reference evidence="3 4" key="1">
    <citation type="submission" date="2019-09" db="EMBL/GenBank/DDBJ databases">
        <title>Genome sequencing of strain KACC 19322.</title>
        <authorList>
            <person name="Heo J."/>
            <person name="Kim S.-J."/>
            <person name="Kim J.-S."/>
            <person name="Hong S.-B."/>
            <person name="Kwon S.-W."/>
        </authorList>
    </citation>
    <scope>NUCLEOTIDE SEQUENCE [LARGE SCALE GENOMIC DNA]</scope>
    <source>
        <strain evidence="3 4">KACC 19322</strain>
    </source>
</reference>
<dbReference type="AlphaFoldDB" id="A0A5C1Y695"/>
<dbReference type="PANTHER" id="PTHR34580">
    <property type="match status" value="1"/>
</dbReference>
<dbReference type="Proteomes" id="UP000322159">
    <property type="component" value="Chromosome"/>
</dbReference>
<dbReference type="InterPro" id="IPR026881">
    <property type="entry name" value="WYL_dom"/>
</dbReference>
<dbReference type="InterPro" id="IPR051534">
    <property type="entry name" value="CBASS_pafABC_assoc_protein"/>
</dbReference>
<proteinExistence type="predicted"/>
<dbReference type="Gene3D" id="1.10.10.10">
    <property type="entry name" value="Winged helix-like DNA-binding domain superfamily/Winged helix DNA-binding domain"/>
    <property type="match status" value="1"/>
</dbReference>
<organism evidence="3 4">
    <name type="scientific">Protaetiibacter larvae</name>
    <dbReference type="NCBI Taxonomy" id="2592654"/>
    <lineage>
        <taxon>Bacteria</taxon>
        <taxon>Bacillati</taxon>
        <taxon>Actinomycetota</taxon>
        <taxon>Actinomycetes</taxon>
        <taxon>Micrococcales</taxon>
        <taxon>Microbacteriaceae</taxon>
        <taxon>Protaetiibacter</taxon>
    </lineage>
</organism>
<dbReference type="SUPFAM" id="SSF46785">
    <property type="entry name" value="Winged helix' DNA-binding domain"/>
    <property type="match status" value="1"/>
</dbReference>
<dbReference type="EMBL" id="CP043504">
    <property type="protein sequence ID" value="QEO08938.1"/>
    <property type="molecule type" value="Genomic_DNA"/>
</dbReference>